<reference evidence="14 15" key="1">
    <citation type="journal article" date="2017" name="Nat. Ecol. Evol.">
        <title>Scallop genome provides insights into evolution of bilaterian karyotype and development.</title>
        <authorList>
            <person name="Wang S."/>
            <person name="Zhang J."/>
            <person name="Jiao W."/>
            <person name="Li J."/>
            <person name="Xun X."/>
            <person name="Sun Y."/>
            <person name="Guo X."/>
            <person name="Huan P."/>
            <person name="Dong B."/>
            <person name="Zhang L."/>
            <person name="Hu X."/>
            <person name="Sun X."/>
            <person name="Wang J."/>
            <person name="Zhao C."/>
            <person name="Wang Y."/>
            <person name="Wang D."/>
            <person name="Huang X."/>
            <person name="Wang R."/>
            <person name="Lv J."/>
            <person name="Li Y."/>
            <person name="Zhang Z."/>
            <person name="Liu B."/>
            <person name="Lu W."/>
            <person name="Hui Y."/>
            <person name="Liang J."/>
            <person name="Zhou Z."/>
            <person name="Hou R."/>
            <person name="Li X."/>
            <person name="Liu Y."/>
            <person name="Li H."/>
            <person name="Ning X."/>
            <person name="Lin Y."/>
            <person name="Zhao L."/>
            <person name="Xing Q."/>
            <person name="Dou J."/>
            <person name="Li Y."/>
            <person name="Mao J."/>
            <person name="Guo H."/>
            <person name="Dou H."/>
            <person name="Li T."/>
            <person name="Mu C."/>
            <person name="Jiang W."/>
            <person name="Fu Q."/>
            <person name="Fu X."/>
            <person name="Miao Y."/>
            <person name="Liu J."/>
            <person name="Yu Q."/>
            <person name="Li R."/>
            <person name="Liao H."/>
            <person name="Li X."/>
            <person name="Kong Y."/>
            <person name="Jiang Z."/>
            <person name="Chourrout D."/>
            <person name="Li R."/>
            <person name="Bao Z."/>
        </authorList>
    </citation>
    <scope>NUCLEOTIDE SEQUENCE [LARGE SCALE GENOMIC DNA]</scope>
    <source>
        <strain evidence="14 15">PY_sf001</strain>
    </source>
</reference>
<keyword evidence="7" id="KW-0472">Membrane</keyword>
<keyword evidence="3" id="KW-1003">Cell membrane</keyword>
<dbReference type="Proteomes" id="UP000242188">
    <property type="component" value="Unassembled WGS sequence"/>
</dbReference>
<evidence type="ECO:0000256" key="9">
    <source>
        <dbReference type="ARBA" id="ARBA00023207"/>
    </source>
</evidence>
<evidence type="ECO:0000256" key="11">
    <source>
        <dbReference type="RuleBase" id="RU003518"/>
    </source>
</evidence>
<dbReference type="EMBL" id="NEDP02001033">
    <property type="protein sequence ID" value="OWF54468.1"/>
    <property type="molecule type" value="Genomic_DNA"/>
</dbReference>
<evidence type="ECO:0000256" key="1">
    <source>
        <dbReference type="ARBA" id="ARBA00004609"/>
    </source>
</evidence>
<dbReference type="GO" id="GO:0009986">
    <property type="term" value="C:cell surface"/>
    <property type="evidence" value="ECO:0007669"/>
    <property type="project" value="TreeGrafter"/>
</dbReference>
<evidence type="ECO:0000256" key="8">
    <source>
        <dbReference type="ARBA" id="ARBA00023180"/>
    </source>
</evidence>
<keyword evidence="5 13" id="KW-0732">Signal</keyword>
<dbReference type="PANTHER" id="PTHR10822:SF29">
    <property type="entry name" value="DIVISION ABNORMALLY DELAYED PROTEIN"/>
    <property type="match status" value="1"/>
</dbReference>
<dbReference type="Pfam" id="PF01153">
    <property type="entry name" value="Glypican"/>
    <property type="match status" value="1"/>
</dbReference>
<evidence type="ECO:0000256" key="10">
    <source>
        <dbReference type="ARBA" id="ARBA00023288"/>
    </source>
</evidence>
<dbReference type="GO" id="GO:0090263">
    <property type="term" value="P:positive regulation of canonical Wnt signaling pathway"/>
    <property type="evidence" value="ECO:0007669"/>
    <property type="project" value="TreeGrafter"/>
</dbReference>
<keyword evidence="8" id="KW-0325">Glycoprotein</keyword>
<protein>
    <submittedName>
        <fullName evidence="14">Glypican-5</fullName>
    </submittedName>
</protein>
<dbReference type="GO" id="GO:0016477">
    <property type="term" value="P:cell migration"/>
    <property type="evidence" value="ECO:0007669"/>
    <property type="project" value="TreeGrafter"/>
</dbReference>
<dbReference type="GO" id="GO:0098552">
    <property type="term" value="C:side of membrane"/>
    <property type="evidence" value="ECO:0007669"/>
    <property type="project" value="UniProtKB-KW"/>
</dbReference>
<accession>A0A210R0C3</accession>
<dbReference type="AlphaFoldDB" id="A0A210R0C3"/>
<evidence type="ECO:0000256" key="2">
    <source>
        <dbReference type="ARBA" id="ARBA00010260"/>
    </source>
</evidence>
<dbReference type="GO" id="GO:1905475">
    <property type="term" value="P:regulation of protein localization to membrane"/>
    <property type="evidence" value="ECO:0007669"/>
    <property type="project" value="TreeGrafter"/>
</dbReference>
<sequence>MKMARFNPIQCLACVLLWSLKVSGDSSTEDHRCHKVQREFIHKRIGSSALVPNNPIHDPSVSICFNGAKETGRKSCCTSQSEQKYVIASEKYLKTSIRTKNAYLKKLLLDHISQYEERIANLVQMSENSTIRILTDIYNIPRVEHQAIVQEFYGEIRQYLKHKKHMTLRGGVAVFFDKIFPAVYKNTLNDGTVTVLSQEHHNCLRHKRQEISPSPFGVLPSTISYKLSKALNVAKSYVEVLSLIVEAINTTDHLTINGKCKDQMTHLQYCSHCESYVEAKPCRGFCLNVMRGCLAQLSTLTPEWEGLIRRGVRLEGGMSQTNDIEKILNGVDRNIDAAVMHALESEDLYDRNMKALCNFQVTVSTKLANTTSSHHKERGHHHQAPLNRRSIGGDLYDQVLEVMKELLTSLRMFDTMSDVICDQELYYNQNMESDQCWNGTTIGRYTPLVEGLSAYVRAVNVDMDPKINTLKEKLSQMKINLLTRYSEQEELMFSDSEDPHAMFQGSGDTLRGHHSFTTDDEDLDGSGSGHYSIGGDEGSGGGDPDKPHEPVITRHPPNVDDGNREVNPQDRDGNTGAASHFTVSMAAMFISVVVAIFV</sequence>
<feature type="compositionally biased region" description="Basic and acidic residues" evidence="12">
    <location>
        <begin position="543"/>
        <end position="573"/>
    </location>
</feature>
<dbReference type="GO" id="GO:0005886">
    <property type="term" value="C:plasma membrane"/>
    <property type="evidence" value="ECO:0007669"/>
    <property type="project" value="UniProtKB-SubCell"/>
</dbReference>
<evidence type="ECO:0000313" key="14">
    <source>
        <dbReference type="EMBL" id="OWF54468.1"/>
    </source>
</evidence>
<comment type="similarity">
    <text evidence="2 11">Belongs to the glypican family.</text>
</comment>
<evidence type="ECO:0000256" key="5">
    <source>
        <dbReference type="ARBA" id="ARBA00022729"/>
    </source>
</evidence>
<comment type="subcellular location">
    <subcellularLocation>
        <location evidence="1">Cell membrane</location>
        <topology evidence="1">Lipid-anchor</topology>
        <topology evidence="1">GPI-anchor</topology>
    </subcellularLocation>
</comment>
<evidence type="ECO:0000256" key="13">
    <source>
        <dbReference type="SAM" id="SignalP"/>
    </source>
</evidence>
<evidence type="ECO:0000256" key="12">
    <source>
        <dbReference type="SAM" id="MobiDB-lite"/>
    </source>
</evidence>
<dbReference type="PANTHER" id="PTHR10822">
    <property type="entry name" value="GLYPICAN"/>
    <property type="match status" value="1"/>
</dbReference>
<comment type="caution">
    <text evidence="14">The sequence shown here is derived from an EMBL/GenBank/DDBJ whole genome shotgun (WGS) entry which is preliminary data.</text>
</comment>
<keyword evidence="6" id="KW-0654">Proteoglycan</keyword>
<evidence type="ECO:0000313" key="15">
    <source>
        <dbReference type="Proteomes" id="UP000242188"/>
    </source>
</evidence>
<keyword evidence="9" id="KW-0357">Heparan sulfate</keyword>
<keyword evidence="15" id="KW-1185">Reference proteome</keyword>
<dbReference type="STRING" id="6573.A0A210R0C3"/>
<keyword evidence="10" id="KW-0449">Lipoprotein</keyword>
<proteinExistence type="inferred from homology"/>
<name>A0A210R0C3_MIZYE</name>
<evidence type="ECO:0000256" key="4">
    <source>
        <dbReference type="ARBA" id="ARBA00022622"/>
    </source>
</evidence>
<evidence type="ECO:0000256" key="3">
    <source>
        <dbReference type="ARBA" id="ARBA00022475"/>
    </source>
</evidence>
<dbReference type="InterPro" id="IPR001863">
    <property type="entry name" value="Glypican"/>
</dbReference>
<feature type="chain" id="PRO_5012555491" evidence="13">
    <location>
        <begin position="25"/>
        <end position="598"/>
    </location>
</feature>
<gene>
    <name evidence="14" type="ORF">KP79_PYT20852</name>
</gene>
<feature type="region of interest" description="Disordered" evidence="12">
    <location>
        <begin position="498"/>
        <end position="575"/>
    </location>
</feature>
<organism evidence="14 15">
    <name type="scientific">Mizuhopecten yessoensis</name>
    <name type="common">Japanese scallop</name>
    <name type="synonym">Patinopecten yessoensis</name>
    <dbReference type="NCBI Taxonomy" id="6573"/>
    <lineage>
        <taxon>Eukaryota</taxon>
        <taxon>Metazoa</taxon>
        <taxon>Spiralia</taxon>
        <taxon>Lophotrochozoa</taxon>
        <taxon>Mollusca</taxon>
        <taxon>Bivalvia</taxon>
        <taxon>Autobranchia</taxon>
        <taxon>Pteriomorphia</taxon>
        <taxon>Pectinida</taxon>
        <taxon>Pectinoidea</taxon>
        <taxon>Pectinidae</taxon>
        <taxon>Mizuhopecten</taxon>
    </lineage>
</organism>
<keyword evidence="4" id="KW-0336">GPI-anchor</keyword>
<dbReference type="GO" id="GO:0005576">
    <property type="term" value="C:extracellular region"/>
    <property type="evidence" value="ECO:0007669"/>
    <property type="project" value="TreeGrafter"/>
</dbReference>
<dbReference type="OrthoDB" id="6380619at2759"/>
<evidence type="ECO:0000256" key="7">
    <source>
        <dbReference type="ARBA" id="ARBA00023136"/>
    </source>
</evidence>
<feature type="signal peptide" evidence="13">
    <location>
        <begin position="1"/>
        <end position="24"/>
    </location>
</feature>
<evidence type="ECO:0000256" key="6">
    <source>
        <dbReference type="ARBA" id="ARBA00022974"/>
    </source>
</evidence>